<accession>D5VI61</accession>
<dbReference type="HOGENOM" id="CLU_2804573_0_0_5"/>
<sequence>MTCTHLVDRVGGAKLRYQVCKFSAPEYLAVAQEGMERFYDLSNGRSAAITVKKDQISCIVISPFKVK</sequence>
<reference evidence="2" key="1">
    <citation type="journal article" date="2011" name="J. Bacteriol.">
        <title>Genome sequences of eight morphologically diverse alphaproteobacteria.</title>
        <authorList>
            <consortium name="US DOE Joint Genome Institute"/>
            <person name="Brown P.J."/>
            <person name="Kysela D.T."/>
            <person name="Buechlein A."/>
            <person name="Hemmerich C."/>
            <person name="Brun Y.V."/>
        </authorList>
    </citation>
    <scope>NUCLEOTIDE SEQUENCE [LARGE SCALE GENOMIC DNA]</scope>
    <source>
        <strain evidence="2">ATCC 21756 / DSM 7131 / JCM 7823 / NBRC 15250 / LMG 17158 / TK0059</strain>
    </source>
</reference>
<proteinExistence type="predicted"/>
<evidence type="ECO:0000313" key="1">
    <source>
        <dbReference type="EMBL" id="ADG09314.1"/>
    </source>
</evidence>
<protein>
    <submittedName>
        <fullName evidence="1">Uncharacterized protein</fullName>
    </submittedName>
</protein>
<organism evidence="1 2">
    <name type="scientific">Caulobacter segnis (strain ATCC 21756 / DSM 7131 / JCM 7823 / NBRC 15250 / LMG 17158 / TK0059)</name>
    <name type="common">Mycoplana segnis</name>
    <dbReference type="NCBI Taxonomy" id="509190"/>
    <lineage>
        <taxon>Bacteria</taxon>
        <taxon>Pseudomonadati</taxon>
        <taxon>Pseudomonadota</taxon>
        <taxon>Alphaproteobacteria</taxon>
        <taxon>Caulobacterales</taxon>
        <taxon>Caulobacteraceae</taxon>
        <taxon>Caulobacter</taxon>
    </lineage>
</organism>
<name>D5VI61_CAUST</name>
<dbReference type="AlphaFoldDB" id="D5VI61"/>
<evidence type="ECO:0000313" key="2">
    <source>
        <dbReference type="Proteomes" id="UP000002629"/>
    </source>
</evidence>
<dbReference type="RefSeq" id="WP_013077981.1">
    <property type="nucleotide sequence ID" value="NC_014100.1"/>
</dbReference>
<dbReference type="Proteomes" id="UP000002629">
    <property type="component" value="Chromosome"/>
</dbReference>
<dbReference type="KEGG" id="cse:Cseg_0808"/>
<gene>
    <name evidence="1" type="ordered locus">Cseg_0808</name>
</gene>
<dbReference type="EMBL" id="CP002008">
    <property type="protein sequence ID" value="ADG09314.1"/>
    <property type="molecule type" value="Genomic_DNA"/>
</dbReference>